<evidence type="ECO:0000313" key="1">
    <source>
        <dbReference type="EMBL" id="WWQ62282.1"/>
    </source>
</evidence>
<protein>
    <submittedName>
        <fullName evidence="1">Universal stress protein</fullName>
    </submittedName>
</protein>
<gene>
    <name evidence="1" type="ORF">V2W30_02140</name>
</gene>
<organism evidence="1 2">
    <name type="scientific">Streptomyces citrinus</name>
    <dbReference type="NCBI Taxonomy" id="3118173"/>
    <lineage>
        <taxon>Bacteria</taxon>
        <taxon>Bacillati</taxon>
        <taxon>Actinomycetota</taxon>
        <taxon>Actinomycetes</taxon>
        <taxon>Kitasatosporales</taxon>
        <taxon>Streptomycetaceae</taxon>
        <taxon>Streptomyces</taxon>
    </lineage>
</organism>
<evidence type="ECO:0000313" key="2">
    <source>
        <dbReference type="Proteomes" id="UP001432251"/>
    </source>
</evidence>
<sequence length="286" mass="30535">MIRPVTVGLDGSPESLAAAEWAAREAARHTLPLNLVQVWAWQPHDVPAPQDPDTQRHWALRILREAERRLLDLHPRLTVATEQARGDTRELLVERAETSEMLVLGSGGHGAVAGFLLGSVGRQVLAHARAPVVLVRQHARSEAAYDDAEVVVGLSRPDRSAAPLLEFAFAEADARQSALRVVHAPSPPPHVRRDAAQGAGDALRGRAEKALLDLLAPWQDSHPQVPVTLTVELDGAAGVLLQAAADAGLVVVGRRLHRPALGPRIGPVTHAVLHHTAAPVAVVPQP</sequence>
<proteinExistence type="predicted"/>
<keyword evidence="2" id="KW-1185">Reference proteome</keyword>
<name>A0ACD5A505_9ACTN</name>
<dbReference type="Proteomes" id="UP001432251">
    <property type="component" value="Chromosome"/>
</dbReference>
<accession>A0ACD5A505</accession>
<dbReference type="EMBL" id="CP146022">
    <property type="protein sequence ID" value="WWQ62282.1"/>
    <property type="molecule type" value="Genomic_DNA"/>
</dbReference>
<reference evidence="1" key="1">
    <citation type="journal article" date="2025" name="Int. J. Syst. Evol. Microbiol.">
        <title>Streptomyces citrinus sp. nov., with yellow diffusible pigment.</title>
        <authorList>
            <person name="He Y."/>
            <person name="Yang E."/>
            <person name="Xu J."/>
            <person name="Sun Y."/>
            <person name="Sun L."/>
        </authorList>
    </citation>
    <scope>NUCLEOTIDE SEQUENCE</scope>
    <source>
        <strain evidence="1">Q6</strain>
    </source>
</reference>